<keyword evidence="2" id="KW-1185">Reference proteome</keyword>
<evidence type="ECO:0000313" key="1">
    <source>
        <dbReference type="EMBL" id="KHJ85881.1"/>
    </source>
</evidence>
<dbReference type="InterPro" id="IPR014716">
    <property type="entry name" value="Fibrinogen_a/b/g_C_1"/>
</dbReference>
<dbReference type="InterPro" id="IPR036056">
    <property type="entry name" value="Fibrinogen-like_C"/>
</dbReference>
<dbReference type="AlphaFoldDB" id="A0A0B1SPQ2"/>
<protein>
    <submittedName>
        <fullName evidence="1">Uncharacterized protein</fullName>
    </submittedName>
</protein>
<dbReference type="Proteomes" id="UP000053660">
    <property type="component" value="Unassembled WGS sequence"/>
</dbReference>
<sequence>MKNEDENELTGCQGTEVDYYDGWARWNLDGVGPAFKAFDNDDSANNCSATFRNTGWWFDARYRCGSANLNGIRYSCDNIPNDSTSSTYLFWDGSPLGQAWLYLRPTLYPNYDTN</sequence>
<accession>A0A0B1SPQ2</accession>
<dbReference type="SUPFAM" id="SSF56496">
    <property type="entry name" value="Fibrinogen C-terminal domain-like"/>
    <property type="match status" value="1"/>
</dbReference>
<dbReference type="Gene3D" id="3.90.215.10">
    <property type="entry name" value="Gamma Fibrinogen, chain A, domain 1"/>
    <property type="match status" value="1"/>
</dbReference>
<name>A0A0B1SPQ2_OESDE</name>
<reference evidence="1 2" key="1">
    <citation type="submission" date="2014-03" db="EMBL/GenBank/DDBJ databases">
        <title>Draft genome of the hookworm Oesophagostomum dentatum.</title>
        <authorList>
            <person name="Mitreva M."/>
        </authorList>
    </citation>
    <scope>NUCLEOTIDE SEQUENCE [LARGE SCALE GENOMIC DNA]</scope>
    <source>
        <strain evidence="1 2">OD-Hann</strain>
    </source>
</reference>
<evidence type="ECO:0000313" key="2">
    <source>
        <dbReference type="Proteomes" id="UP000053660"/>
    </source>
</evidence>
<dbReference type="EMBL" id="KN562271">
    <property type="protein sequence ID" value="KHJ85881.1"/>
    <property type="molecule type" value="Genomic_DNA"/>
</dbReference>
<proteinExistence type="predicted"/>
<gene>
    <name evidence="1" type="ORF">OESDEN_14381</name>
</gene>
<dbReference type="OrthoDB" id="5850393at2759"/>
<organism evidence="1 2">
    <name type="scientific">Oesophagostomum dentatum</name>
    <name type="common">Nodular worm</name>
    <dbReference type="NCBI Taxonomy" id="61180"/>
    <lineage>
        <taxon>Eukaryota</taxon>
        <taxon>Metazoa</taxon>
        <taxon>Ecdysozoa</taxon>
        <taxon>Nematoda</taxon>
        <taxon>Chromadorea</taxon>
        <taxon>Rhabditida</taxon>
        <taxon>Rhabditina</taxon>
        <taxon>Rhabditomorpha</taxon>
        <taxon>Strongyloidea</taxon>
        <taxon>Strongylidae</taxon>
        <taxon>Oesophagostomum</taxon>
    </lineage>
</organism>